<protein>
    <submittedName>
        <fullName evidence="2">ACT domain protein</fullName>
    </submittedName>
</protein>
<dbReference type="SUPFAM" id="SSF55021">
    <property type="entry name" value="ACT-like"/>
    <property type="match status" value="1"/>
</dbReference>
<dbReference type="Pfam" id="PF13840">
    <property type="entry name" value="ACT_7"/>
    <property type="match status" value="1"/>
</dbReference>
<accession>A0A5E4LLN2</accession>
<proteinExistence type="predicted"/>
<comment type="caution">
    <text evidence="2">The sequence shown here is derived from an EMBL/GenBank/DDBJ whole genome shotgun (WGS) entry which is preliminary data.</text>
</comment>
<sequence>MRKVSELVWLYVKRRPFLKEIIRDGAVNFSALARKISIDAFGNKKNQNAVKMALIRMNSRLAKVEDSLEDKINYLLKKSSMVIKNKVVVVIGKKEIDGLKPLSYARSGRHVTYILEQKDFENIPKKLIWKSEENLNLITIESPETLEEVPGVISHILSALASEGINVVELISCYTDTILVVKQADTARAYQILSELTA</sequence>
<name>A0A5E4LLN2_9ARCH</name>
<feature type="domain" description="ACT" evidence="1">
    <location>
        <begin position="141"/>
        <end position="198"/>
    </location>
</feature>
<evidence type="ECO:0000313" key="3">
    <source>
        <dbReference type="Proteomes" id="UP000789941"/>
    </source>
</evidence>
<organism evidence="2 3">
    <name type="scientific">Candidatus Bilamarchaeum dharawalense</name>
    <dbReference type="NCBI Taxonomy" id="2885759"/>
    <lineage>
        <taxon>Archaea</taxon>
        <taxon>Candidatus Micrarchaeota</taxon>
        <taxon>Candidatus Micrarchaeia</taxon>
        <taxon>Candidatus Anstonellales</taxon>
        <taxon>Candidatus Bilamarchaeaceae</taxon>
        <taxon>Candidatus Bilamarchaeum</taxon>
    </lineage>
</organism>
<reference evidence="2 3" key="1">
    <citation type="submission" date="2019-08" db="EMBL/GenBank/DDBJ databases">
        <authorList>
            <person name="Vazquez-Campos X."/>
        </authorList>
    </citation>
    <scope>NUCLEOTIDE SEQUENCE [LARGE SCALE GENOMIC DNA]</scope>
    <source>
        <strain evidence="2">LFW-283_2</strain>
    </source>
</reference>
<dbReference type="AlphaFoldDB" id="A0A5E4LLN2"/>
<dbReference type="InterPro" id="IPR027795">
    <property type="entry name" value="CASTOR_ACT_dom"/>
</dbReference>
<evidence type="ECO:0000313" key="2">
    <source>
        <dbReference type="EMBL" id="VVC02915.1"/>
    </source>
</evidence>
<gene>
    <name evidence="2" type="ORF">LFW2832_01307</name>
</gene>
<dbReference type="InterPro" id="IPR045865">
    <property type="entry name" value="ACT-like_dom_sf"/>
</dbReference>
<dbReference type="Proteomes" id="UP000789941">
    <property type="component" value="Unassembled WGS sequence"/>
</dbReference>
<dbReference type="EMBL" id="CABMJJ010000003">
    <property type="protein sequence ID" value="VVC02915.1"/>
    <property type="molecule type" value="Genomic_DNA"/>
</dbReference>
<dbReference type="Gene3D" id="3.30.2130.10">
    <property type="entry name" value="VC0802-like"/>
    <property type="match status" value="1"/>
</dbReference>
<dbReference type="InterPro" id="IPR002912">
    <property type="entry name" value="ACT_dom"/>
</dbReference>
<dbReference type="PROSITE" id="PS51671">
    <property type="entry name" value="ACT"/>
    <property type="match status" value="1"/>
</dbReference>
<evidence type="ECO:0000259" key="1">
    <source>
        <dbReference type="PROSITE" id="PS51671"/>
    </source>
</evidence>